<name>A0A926ETC9_9FIRM</name>
<dbReference type="GO" id="GO:0016747">
    <property type="term" value="F:acyltransferase activity, transferring groups other than amino-acyl groups"/>
    <property type="evidence" value="ECO:0007669"/>
    <property type="project" value="InterPro"/>
</dbReference>
<dbReference type="RefSeq" id="WP_262430896.1">
    <property type="nucleotide sequence ID" value="NZ_JACRTG010000034.1"/>
</dbReference>
<feature type="domain" description="N-acetyltransferase" evidence="1">
    <location>
        <begin position="9"/>
        <end position="175"/>
    </location>
</feature>
<accession>A0A926ETC9</accession>
<evidence type="ECO:0000313" key="3">
    <source>
        <dbReference type="Proteomes" id="UP000601171"/>
    </source>
</evidence>
<dbReference type="SUPFAM" id="SSF55729">
    <property type="entry name" value="Acyl-CoA N-acyltransferases (Nat)"/>
    <property type="match status" value="1"/>
</dbReference>
<dbReference type="PANTHER" id="PTHR43415">
    <property type="entry name" value="SPERMIDINE N(1)-ACETYLTRANSFERASE"/>
    <property type="match status" value="1"/>
</dbReference>
<gene>
    <name evidence="2" type="ORF">H8707_14530</name>
</gene>
<dbReference type="AlphaFoldDB" id="A0A926ETC9"/>
<dbReference type="PANTHER" id="PTHR43415:SF3">
    <property type="entry name" value="GNAT-FAMILY ACETYLTRANSFERASE"/>
    <property type="match status" value="1"/>
</dbReference>
<dbReference type="InterPro" id="IPR016181">
    <property type="entry name" value="Acyl_CoA_acyltransferase"/>
</dbReference>
<comment type="caution">
    <text evidence="2">The sequence shown here is derived from an EMBL/GenBank/DDBJ whole genome shotgun (WGS) entry which is preliminary data.</text>
</comment>
<evidence type="ECO:0000313" key="2">
    <source>
        <dbReference type="EMBL" id="MBC8589428.1"/>
    </source>
</evidence>
<keyword evidence="3" id="KW-1185">Reference proteome</keyword>
<protein>
    <submittedName>
        <fullName evidence="2">GNAT family N-acetyltransferase</fullName>
    </submittedName>
</protein>
<reference evidence="2" key="1">
    <citation type="submission" date="2020-08" db="EMBL/GenBank/DDBJ databases">
        <title>Genome public.</title>
        <authorList>
            <person name="Liu C."/>
            <person name="Sun Q."/>
        </authorList>
    </citation>
    <scope>NUCLEOTIDE SEQUENCE</scope>
    <source>
        <strain evidence="2">BX21</strain>
    </source>
</reference>
<dbReference type="Pfam" id="PF13302">
    <property type="entry name" value="Acetyltransf_3"/>
    <property type="match status" value="1"/>
</dbReference>
<dbReference type="PROSITE" id="PS51186">
    <property type="entry name" value="GNAT"/>
    <property type="match status" value="1"/>
</dbReference>
<dbReference type="Proteomes" id="UP000601171">
    <property type="component" value="Unassembled WGS sequence"/>
</dbReference>
<organism evidence="2 3">
    <name type="scientific">Paratissierella segnis</name>
    <dbReference type="NCBI Taxonomy" id="2763679"/>
    <lineage>
        <taxon>Bacteria</taxon>
        <taxon>Bacillati</taxon>
        <taxon>Bacillota</taxon>
        <taxon>Tissierellia</taxon>
        <taxon>Tissierellales</taxon>
        <taxon>Tissierellaceae</taxon>
        <taxon>Paratissierella</taxon>
    </lineage>
</organism>
<sequence length="186" mass="21975">MPRLIGERIILREYKKEDLYSIRKWVNDDEITRFLSDNFIYPHTLNDTEKFLNSMLESTTDARGFVIAKKDTEEYIGQIDLIKIDWLNGIGILGIVIGNKEYLSKGYGTEAIKLMEHFAFNNLNLHKLELEVREFNGRAIHCYKKCGFKEEGRIRENFYADGKYTDTLFMGILKREFEENFIEMHP</sequence>
<dbReference type="Gene3D" id="3.40.630.30">
    <property type="match status" value="1"/>
</dbReference>
<proteinExistence type="predicted"/>
<dbReference type="InterPro" id="IPR000182">
    <property type="entry name" value="GNAT_dom"/>
</dbReference>
<evidence type="ECO:0000259" key="1">
    <source>
        <dbReference type="PROSITE" id="PS51186"/>
    </source>
</evidence>
<dbReference type="EMBL" id="JACRTG010000034">
    <property type="protein sequence ID" value="MBC8589428.1"/>
    <property type="molecule type" value="Genomic_DNA"/>
</dbReference>